<protein>
    <submittedName>
        <fullName evidence="1">Uncharacterized protein</fullName>
    </submittedName>
</protein>
<keyword evidence="2" id="KW-1185">Reference proteome</keyword>
<dbReference type="EMBL" id="BLPF01000003">
    <property type="protein sequence ID" value="GFJ83489.1"/>
    <property type="molecule type" value="Genomic_DNA"/>
</dbReference>
<reference evidence="1 2" key="2">
    <citation type="submission" date="2020-03" db="EMBL/GenBank/DDBJ databases">
        <authorList>
            <person name="Ichikawa N."/>
            <person name="Kimura A."/>
            <person name="Kitahashi Y."/>
            <person name="Uohara A."/>
        </authorList>
    </citation>
    <scope>NUCLEOTIDE SEQUENCE [LARGE SCALE GENOMIC DNA]</scope>
    <source>
        <strain evidence="1 2">NBRC 108639</strain>
    </source>
</reference>
<reference evidence="1 2" key="1">
    <citation type="submission" date="2020-03" db="EMBL/GenBank/DDBJ databases">
        <title>Whole genome shotgun sequence of Phytohabitans houttuyneae NBRC 108639.</title>
        <authorList>
            <person name="Komaki H."/>
            <person name="Tamura T."/>
        </authorList>
    </citation>
    <scope>NUCLEOTIDE SEQUENCE [LARGE SCALE GENOMIC DNA]</scope>
    <source>
        <strain evidence="1 2">NBRC 108639</strain>
    </source>
</reference>
<comment type="caution">
    <text evidence="1">The sequence shown here is derived from an EMBL/GenBank/DDBJ whole genome shotgun (WGS) entry which is preliminary data.</text>
</comment>
<evidence type="ECO:0000313" key="1">
    <source>
        <dbReference type="EMBL" id="GFJ83489.1"/>
    </source>
</evidence>
<gene>
    <name evidence="1" type="ORF">Phou_076690</name>
</gene>
<dbReference type="Proteomes" id="UP000482800">
    <property type="component" value="Unassembled WGS sequence"/>
</dbReference>
<dbReference type="RefSeq" id="WP_173066022.1">
    <property type="nucleotide sequence ID" value="NZ_BAABGO010000087.1"/>
</dbReference>
<accession>A0A6V8KMN7</accession>
<dbReference type="AlphaFoldDB" id="A0A6V8KMN7"/>
<organism evidence="1 2">
    <name type="scientific">Phytohabitans houttuyneae</name>
    <dbReference type="NCBI Taxonomy" id="1076126"/>
    <lineage>
        <taxon>Bacteria</taxon>
        <taxon>Bacillati</taxon>
        <taxon>Actinomycetota</taxon>
        <taxon>Actinomycetes</taxon>
        <taxon>Micromonosporales</taxon>
        <taxon>Micromonosporaceae</taxon>
    </lineage>
</organism>
<proteinExistence type="predicted"/>
<sequence length="513" mass="57523">MLGSLGSRRARGPDEVYARAVPKTVEVTETYAVKQDISHNKSSEPEGEGTGRIEVTVPYDGDKHFSHRAAADVAHALGTRGAAADRRAVIGQLLVAAHDRTSGLPAVMRHHHQAGVIPLTVPVATPDGSLDLTGDRRTCVVTHDYQPLPPHLLPVDLEVRVFDPDSLTDELDAVRQAFDNTGLLANARPRAPQKTSDAINRLRQTARFSSELLLYFSVRVVLPVKANYPALHPVVREMSIQWPTRTSLRSTRLLVENLGPDAREHPFKDGAVRYNPVPRQLEWADVATREVTPSDVRRDEDGTRVFRSAMAMLYIGHPGDLFKEELLEIDAVVEIPGYLMSGLEARLYGATGHRLPDQPELTTKLRLHAKVYPSDIFAMRRFSPYQQFVFDDIMPDEMRINDLVTVLRNAKFSVDKPQAEPDAVHPTWLLKARRSQGPDELELVIAVEGRRIDLDREQILGTSVKIKGRKESGQLKISVLGNLERDHKELTRVMNAVQRELRDRFRFHQLSGK</sequence>
<evidence type="ECO:0000313" key="2">
    <source>
        <dbReference type="Proteomes" id="UP000482800"/>
    </source>
</evidence>
<name>A0A6V8KMN7_9ACTN</name>